<keyword evidence="5" id="KW-0325">Glycoprotein</keyword>
<feature type="chain" id="PRO_5035454662" evidence="7">
    <location>
        <begin position="17"/>
        <end position="101"/>
    </location>
</feature>
<dbReference type="EMBL" id="OV696695">
    <property type="protein sequence ID" value="CAH1238887.1"/>
    <property type="molecule type" value="Genomic_DNA"/>
</dbReference>
<dbReference type="SMART" id="SM00179">
    <property type="entry name" value="EGF_CA"/>
    <property type="match status" value="2"/>
</dbReference>
<evidence type="ECO:0000256" key="3">
    <source>
        <dbReference type="ARBA" id="ARBA00022737"/>
    </source>
</evidence>
<dbReference type="GO" id="GO:0005509">
    <property type="term" value="F:calcium ion binding"/>
    <property type="evidence" value="ECO:0007669"/>
    <property type="project" value="InterPro"/>
</dbReference>
<feature type="domain" description="EGF-like" evidence="8">
    <location>
        <begin position="20"/>
        <end position="59"/>
    </location>
</feature>
<dbReference type="InterPro" id="IPR000152">
    <property type="entry name" value="EGF-type_Asp/Asn_hydroxyl_site"/>
</dbReference>
<evidence type="ECO:0000256" key="5">
    <source>
        <dbReference type="ARBA" id="ARBA00023180"/>
    </source>
</evidence>
<dbReference type="Proteomes" id="UP000838412">
    <property type="component" value="Chromosome 10"/>
</dbReference>
<evidence type="ECO:0000313" key="10">
    <source>
        <dbReference type="Proteomes" id="UP000838412"/>
    </source>
</evidence>
<dbReference type="InterPro" id="IPR000742">
    <property type="entry name" value="EGF"/>
</dbReference>
<dbReference type="AlphaFoldDB" id="A0A8J9YLX9"/>
<name>A0A8J9YLX9_BRALA</name>
<dbReference type="Pfam" id="PF14670">
    <property type="entry name" value="FXa_inhibition"/>
    <property type="match status" value="1"/>
</dbReference>
<accession>A0A8J9YLX9</accession>
<dbReference type="PROSITE" id="PS00010">
    <property type="entry name" value="ASX_HYDROXYL"/>
    <property type="match status" value="2"/>
</dbReference>
<dbReference type="PANTHER" id="PTHR24034">
    <property type="entry name" value="EGF-LIKE DOMAIN-CONTAINING PROTEIN"/>
    <property type="match status" value="1"/>
</dbReference>
<comment type="caution">
    <text evidence="6">Lacks conserved residue(s) required for the propagation of feature annotation.</text>
</comment>
<keyword evidence="4" id="KW-1015">Disulfide bond</keyword>
<dbReference type="FunFam" id="2.10.25.10:FF:000005">
    <property type="entry name" value="Fibrillin 2"/>
    <property type="match status" value="1"/>
</dbReference>
<organism evidence="9 10">
    <name type="scientific">Branchiostoma lanceolatum</name>
    <name type="common">Common lancelet</name>
    <name type="synonym">Amphioxus lanceolatum</name>
    <dbReference type="NCBI Taxonomy" id="7740"/>
    <lineage>
        <taxon>Eukaryota</taxon>
        <taxon>Metazoa</taxon>
        <taxon>Chordata</taxon>
        <taxon>Cephalochordata</taxon>
        <taxon>Leptocardii</taxon>
        <taxon>Amphioxiformes</taxon>
        <taxon>Branchiostomatidae</taxon>
        <taxon>Branchiostoma</taxon>
    </lineage>
</organism>
<dbReference type="SMART" id="SM00181">
    <property type="entry name" value="EGF"/>
    <property type="match status" value="2"/>
</dbReference>
<feature type="signal peptide" evidence="7">
    <location>
        <begin position="1"/>
        <end position="16"/>
    </location>
</feature>
<evidence type="ECO:0000256" key="4">
    <source>
        <dbReference type="ARBA" id="ARBA00023157"/>
    </source>
</evidence>
<dbReference type="PROSITE" id="PS50026">
    <property type="entry name" value="EGF_3"/>
    <property type="match status" value="2"/>
</dbReference>
<dbReference type="Gene3D" id="2.10.25.10">
    <property type="entry name" value="Laminin"/>
    <property type="match status" value="2"/>
</dbReference>
<dbReference type="InterPro" id="IPR009030">
    <property type="entry name" value="Growth_fac_rcpt_cys_sf"/>
</dbReference>
<keyword evidence="10" id="KW-1185">Reference proteome</keyword>
<evidence type="ECO:0000256" key="2">
    <source>
        <dbReference type="ARBA" id="ARBA00022729"/>
    </source>
</evidence>
<evidence type="ECO:0000259" key="8">
    <source>
        <dbReference type="PROSITE" id="PS50026"/>
    </source>
</evidence>
<evidence type="ECO:0000256" key="1">
    <source>
        <dbReference type="ARBA" id="ARBA00022536"/>
    </source>
</evidence>
<dbReference type="InterPro" id="IPR026823">
    <property type="entry name" value="cEGF"/>
</dbReference>
<evidence type="ECO:0000313" key="9">
    <source>
        <dbReference type="EMBL" id="CAH1238887.1"/>
    </source>
</evidence>
<proteinExistence type="predicted"/>
<keyword evidence="2 7" id="KW-0732">Signal</keyword>
<gene>
    <name evidence="9" type="primary">HMCN1</name>
    <name evidence="9" type="ORF">BLAG_LOCUS3321</name>
</gene>
<dbReference type="OrthoDB" id="10066810at2759"/>
<dbReference type="SUPFAM" id="SSF57184">
    <property type="entry name" value="Growth factor receptor domain"/>
    <property type="match status" value="1"/>
</dbReference>
<dbReference type="InterPro" id="IPR001881">
    <property type="entry name" value="EGF-like_Ca-bd_dom"/>
</dbReference>
<dbReference type="PROSITE" id="PS01186">
    <property type="entry name" value="EGF_2"/>
    <property type="match status" value="2"/>
</dbReference>
<dbReference type="Pfam" id="PF12662">
    <property type="entry name" value="cEGF"/>
    <property type="match status" value="1"/>
</dbReference>
<keyword evidence="3" id="KW-0677">Repeat</keyword>
<protein>
    <submittedName>
        <fullName evidence="9">HMCN1 protein</fullName>
    </submittedName>
</protein>
<dbReference type="InterPro" id="IPR018097">
    <property type="entry name" value="EGF_Ca-bd_CS"/>
</dbReference>
<feature type="domain" description="EGF-like" evidence="8">
    <location>
        <begin position="60"/>
        <end position="99"/>
    </location>
</feature>
<sequence>MRAAMVMWMTLLLVLALSTDINECSRNTDGCQHGCENTVGSYYCTCRDGYQLSGSKNCIDINECASNNGDCEHHCENTDGSYNCTCLDGYQLSGSKNCTGE</sequence>
<reference evidence="9" key="1">
    <citation type="submission" date="2022-01" db="EMBL/GenBank/DDBJ databases">
        <authorList>
            <person name="Braso-Vives M."/>
        </authorList>
    </citation>
    <scope>NUCLEOTIDE SEQUENCE</scope>
</reference>
<dbReference type="PROSITE" id="PS01187">
    <property type="entry name" value="EGF_CA"/>
    <property type="match status" value="1"/>
</dbReference>
<evidence type="ECO:0000256" key="6">
    <source>
        <dbReference type="PROSITE-ProRule" id="PRU00076"/>
    </source>
</evidence>
<dbReference type="PANTHER" id="PTHR24034:SF209">
    <property type="entry name" value="EGF-LIKE DOMAIN-CONTAINING PROTEIN"/>
    <property type="match status" value="1"/>
</dbReference>
<evidence type="ECO:0000256" key="7">
    <source>
        <dbReference type="SAM" id="SignalP"/>
    </source>
</evidence>
<dbReference type="InterPro" id="IPR050751">
    <property type="entry name" value="ECM_structural_protein"/>
</dbReference>
<keyword evidence="1 6" id="KW-0245">EGF-like domain</keyword>